<dbReference type="InterPro" id="IPR013737">
    <property type="entry name" value="Bac_rhamnosid_N"/>
</dbReference>
<name>A0A940MSV0_9RHOB</name>
<dbReference type="Pfam" id="PF17389">
    <property type="entry name" value="Bac_rhamnosid6H"/>
    <property type="match status" value="1"/>
</dbReference>
<feature type="domain" description="Alpha-L-rhamnosidase six-hairpin glycosidase" evidence="7">
    <location>
        <begin position="320"/>
        <end position="675"/>
    </location>
</feature>
<dbReference type="GO" id="GO:0030596">
    <property type="term" value="F:alpha-L-rhamnosidase activity"/>
    <property type="evidence" value="ECO:0007669"/>
    <property type="project" value="UniProtKB-EC"/>
</dbReference>
<dbReference type="InterPro" id="IPR008928">
    <property type="entry name" value="6-hairpin_glycosidase_sf"/>
</dbReference>
<evidence type="ECO:0000256" key="1">
    <source>
        <dbReference type="ARBA" id="ARBA00001445"/>
    </source>
</evidence>
<dbReference type="AlphaFoldDB" id="A0A940MSV0"/>
<keyword evidence="10" id="KW-1185">Reference proteome</keyword>
<dbReference type="Pfam" id="PF08531">
    <property type="entry name" value="Bac_rhamnosid_N"/>
    <property type="match status" value="1"/>
</dbReference>
<evidence type="ECO:0000259" key="5">
    <source>
        <dbReference type="Pfam" id="PF05592"/>
    </source>
</evidence>
<dbReference type="SUPFAM" id="SSF48208">
    <property type="entry name" value="Six-hairpin glycosidases"/>
    <property type="match status" value="1"/>
</dbReference>
<evidence type="ECO:0000313" key="9">
    <source>
        <dbReference type="EMBL" id="MBP0484779.1"/>
    </source>
</evidence>
<feature type="domain" description="Alpha-L-rhamnosidase concanavalin-like" evidence="5">
    <location>
        <begin position="217"/>
        <end position="298"/>
    </location>
</feature>
<dbReference type="EMBL" id="JAGISH010000017">
    <property type="protein sequence ID" value="MBP0484779.1"/>
    <property type="molecule type" value="Genomic_DNA"/>
</dbReference>
<dbReference type="EC" id="3.2.1.40" evidence="2"/>
<organism evidence="9 10">
    <name type="scientific">Sagittula salina</name>
    <dbReference type="NCBI Taxonomy" id="2820268"/>
    <lineage>
        <taxon>Bacteria</taxon>
        <taxon>Pseudomonadati</taxon>
        <taxon>Pseudomonadota</taxon>
        <taxon>Alphaproteobacteria</taxon>
        <taxon>Rhodobacterales</taxon>
        <taxon>Roseobacteraceae</taxon>
        <taxon>Sagittula</taxon>
    </lineage>
</organism>
<dbReference type="Gene3D" id="2.60.420.10">
    <property type="entry name" value="Maltose phosphorylase, domain 3"/>
    <property type="match status" value="1"/>
</dbReference>
<dbReference type="RefSeq" id="WP_209363440.1">
    <property type="nucleotide sequence ID" value="NZ_JAGISH010000017.1"/>
</dbReference>
<evidence type="ECO:0000256" key="3">
    <source>
        <dbReference type="ARBA" id="ARBA00022801"/>
    </source>
</evidence>
<feature type="domain" description="Alpha-L-rhamnosidase C-terminal" evidence="8">
    <location>
        <begin position="677"/>
        <end position="738"/>
    </location>
</feature>
<reference evidence="9" key="1">
    <citation type="submission" date="2021-03" db="EMBL/GenBank/DDBJ databases">
        <title>Sagittula salina sp. nov. strain M10.9X isolated from the marine waste.</title>
        <authorList>
            <person name="Satari L."/>
            <person name="Molina-Menor E."/>
            <person name="Vidal-Verdu A."/>
            <person name="Pascual J."/>
            <person name="Pereto J."/>
            <person name="Porcar M."/>
        </authorList>
    </citation>
    <scope>NUCLEOTIDE SEQUENCE</scope>
    <source>
        <strain evidence="9">M10.9X</strain>
    </source>
</reference>
<accession>A0A940MSV0</accession>
<evidence type="ECO:0000259" key="8">
    <source>
        <dbReference type="Pfam" id="PF17390"/>
    </source>
</evidence>
<dbReference type="Gene3D" id="1.50.10.10">
    <property type="match status" value="1"/>
</dbReference>
<dbReference type="Gene3D" id="2.60.120.260">
    <property type="entry name" value="Galactose-binding domain-like"/>
    <property type="match status" value="2"/>
</dbReference>
<evidence type="ECO:0000259" key="6">
    <source>
        <dbReference type="Pfam" id="PF08531"/>
    </source>
</evidence>
<evidence type="ECO:0000256" key="2">
    <source>
        <dbReference type="ARBA" id="ARBA00012652"/>
    </source>
</evidence>
<dbReference type="InterPro" id="IPR016007">
    <property type="entry name" value="Alpha_rhamnosid"/>
</dbReference>
<protein>
    <recommendedName>
        <fullName evidence="2">alpha-L-rhamnosidase</fullName>
        <ecNumber evidence="2">3.2.1.40</ecNumber>
    </recommendedName>
</protein>
<feature type="region of interest" description="Disordered" evidence="4">
    <location>
        <begin position="393"/>
        <end position="418"/>
    </location>
</feature>
<sequence length="760" mass="84181">MALDQERGPLAANDELHSRDWIARLIAPSVDKGAETRASYAASTFSVDEGGPAVLHISALGLYRAFINGKRVGADVLTPGWTCYDDRIAYQTYDITDLVEAGENRIEIWLGDGWYRSRLMWRDMAFANVWGDRIAALAEIVSGGKVVCRTDASWKSGLLPITRTGIYYGEDHDARLALEDTGGVEELPTDAGLFVAHECGAVKELDPIAPVRSWQAEGATIHDFGQNAGGYVRLTAKGEAGARVIVDFAEVLGPDGEFDRRNYRAARAALCYTLNGEGEETWAPMFTFTGFRYARVRIEGQAQVMRIASVPITSVPELAAGFECGVAAVNRLVLNTIWSQRANFIEVPTDCPQRDERMGWTGDAQVFTGTACWLADAERFLRKYMRDVMHDQRPDGGVPHFSPDPTNRPGSRAPGDWAGSTGWGDVITVTPWQLYLHYGDQGVLEECFPAMLHWLDYLWSISDGPIIHPHSHWGEKGFTFGDWLQPVGDNRKPRPTISDDCAATLYHFISTDLTARIARIIGETEQAERLAKRGEVIRAAFVAEYFSSTGRLAHNDQTSYALAFLYDLVPEQHFEAAKSYFRRVIEDADYKIGTGFIGTPALLPALAKLGMSDLAEKVFLNREVPGWLYQVEQGATTIWERWDAISPDGTIYEPTMNSYNHYAYGAVCQFLFENVAGVQPVAEHPGFDRVRLAPTVLPELGHVTMWHACRHGRIEAAWRLDGNRVTYTVTLPQGVEARADAAIGGGTYGPGTHEITFDLH</sequence>
<proteinExistence type="predicted"/>
<comment type="catalytic activity">
    <reaction evidence="1">
        <text>Hydrolysis of terminal non-reducing alpha-L-rhamnose residues in alpha-L-rhamnosides.</text>
        <dbReference type="EC" id="3.2.1.40"/>
    </reaction>
</comment>
<dbReference type="InterPro" id="IPR035396">
    <property type="entry name" value="Bac_rhamnosid6H"/>
</dbReference>
<evidence type="ECO:0000256" key="4">
    <source>
        <dbReference type="SAM" id="MobiDB-lite"/>
    </source>
</evidence>
<comment type="caution">
    <text evidence="9">The sequence shown here is derived from an EMBL/GenBank/DDBJ whole genome shotgun (WGS) entry which is preliminary data.</text>
</comment>
<dbReference type="PANTHER" id="PTHR33307:SF6">
    <property type="entry name" value="ALPHA-RHAMNOSIDASE (EUROFUNG)-RELATED"/>
    <property type="match status" value="1"/>
</dbReference>
<dbReference type="InterPro" id="IPR008902">
    <property type="entry name" value="Rhamnosid_concanavalin"/>
</dbReference>
<dbReference type="InterPro" id="IPR035398">
    <property type="entry name" value="Bac_rhamnosid_C"/>
</dbReference>
<dbReference type="GO" id="GO:0005975">
    <property type="term" value="P:carbohydrate metabolic process"/>
    <property type="evidence" value="ECO:0007669"/>
    <property type="project" value="InterPro"/>
</dbReference>
<gene>
    <name evidence="9" type="ORF">J5474_20100</name>
</gene>
<evidence type="ECO:0000259" key="7">
    <source>
        <dbReference type="Pfam" id="PF17389"/>
    </source>
</evidence>
<evidence type="ECO:0000313" key="10">
    <source>
        <dbReference type="Proteomes" id="UP000675940"/>
    </source>
</evidence>
<dbReference type="PANTHER" id="PTHR33307">
    <property type="entry name" value="ALPHA-RHAMNOSIDASE (EUROFUNG)"/>
    <property type="match status" value="1"/>
</dbReference>
<dbReference type="Pfam" id="PF05592">
    <property type="entry name" value="Bac_rhamnosid"/>
    <property type="match status" value="1"/>
</dbReference>
<dbReference type="Pfam" id="PF17390">
    <property type="entry name" value="Bac_rhamnosid_C"/>
    <property type="match status" value="1"/>
</dbReference>
<keyword evidence="3 9" id="KW-0378">Hydrolase</keyword>
<dbReference type="InterPro" id="IPR012341">
    <property type="entry name" value="6hp_glycosidase-like_sf"/>
</dbReference>
<dbReference type="Proteomes" id="UP000675940">
    <property type="component" value="Unassembled WGS sequence"/>
</dbReference>
<feature type="domain" description="Bacterial alpha-L-rhamnosidase N-terminal" evidence="6">
    <location>
        <begin position="53"/>
        <end position="179"/>
    </location>
</feature>